<sequence length="149" mass="17069">MAKDELQQHMDKGRYGAPLVNPDEQRKYLGTFRERCFVSMTVKEMENKQHQQHLVTEIKKHPEGRLLINGAISEELQRTFIGLTSKNAVDFTIVNDATAESEDSIGVLLVTDHAVNQEIIDIEEKYQTKNVDSKAETKPKKSFFSKLFD</sequence>
<dbReference type="PIRSF" id="PIRSF034303">
    <property type="entry name" value="DUF1694"/>
    <property type="match status" value="1"/>
</dbReference>
<dbReference type="Proteomes" id="UP001180842">
    <property type="component" value="Unassembled WGS sequence"/>
</dbReference>
<protein>
    <submittedName>
        <fullName evidence="1">YueI family protein</fullName>
    </submittedName>
</protein>
<evidence type="ECO:0000313" key="1">
    <source>
        <dbReference type="EMBL" id="MDT2737006.1"/>
    </source>
</evidence>
<dbReference type="SUPFAM" id="SSF160515">
    <property type="entry name" value="YueI-like"/>
    <property type="match status" value="1"/>
</dbReference>
<proteinExistence type="predicted"/>
<dbReference type="Gene3D" id="3.30.1330.30">
    <property type="match status" value="1"/>
</dbReference>
<dbReference type="EMBL" id="JARQAI010000009">
    <property type="protein sequence ID" value="MDT2737006.1"/>
    <property type="molecule type" value="Genomic_DNA"/>
</dbReference>
<gene>
    <name evidence="1" type="ORF">P7H00_07685</name>
</gene>
<evidence type="ECO:0000313" key="2">
    <source>
        <dbReference type="Proteomes" id="UP001180842"/>
    </source>
</evidence>
<accession>A0AAE4I3F4</accession>
<dbReference type="InterPro" id="IPR029064">
    <property type="entry name" value="Ribosomal_eL30-like_sf"/>
</dbReference>
<reference evidence="1" key="1">
    <citation type="submission" date="2023-03" db="EMBL/GenBank/DDBJ databases">
        <authorList>
            <person name="Shen W."/>
            <person name="Cai J."/>
        </authorList>
    </citation>
    <scope>NUCLEOTIDE SEQUENCE</scope>
    <source>
        <strain evidence="1">P69-2</strain>
    </source>
</reference>
<organism evidence="1 2">
    <name type="scientific">Enterococcus pseudoavium</name>
    <dbReference type="NCBI Taxonomy" id="44007"/>
    <lineage>
        <taxon>Bacteria</taxon>
        <taxon>Bacillati</taxon>
        <taxon>Bacillota</taxon>
        <taxon>Bacilli</taxon>
        <taxon>Lactobacillales</taxon>
        <taxon>Enterococcaceae</taxon>
        <taxon>Enterococcus</taxon>
    </lineage>
</organism>
<dbReference type="InterPro" id="IPR012543">
    <property type="entry name" value="DUF1694"/>
</dbReference>
<dbReference type="AlphaFoldDB" id="A0AAE4I3F4"/>
<name>A0AAE4I3F4_9ENTE</name>
<dbReference type="RefSeq" id="WP_311797024.1">
    <property type="nucleotide sequence ID" value="NZ_JARQAI010000009.1"/>
</dbReference>
<dbReference type="Pfam" id="PF07997">
    <property type="entry name" value="DUF1694"/>
    <property type="match status" value="1"/>
</dbReference>
<comment type="caution">
    <text evidence="1">The sequence shown here is derived from an EMBL/GenBank/DDBJ whole genome shotgun (WGS) entry which is preliminary data.</text>
</comment>